<name>A0A1G2JD14_9BACT</name>
<dbReference type="EMBL" id="MHPP01000007">
    <property type="protein sequence ID" value="OGZ84927.1"/>
    <property type="molecule type" value="Genomic_DNA"/>
</dbReference>
<evidence type="ECO:0000313" key="1">
    <source>
        <dbReference type="EMBL" id="OGZ84927.1"/>
    </source>
</evidence>
<accession>A0A1G2JD14</accession>
<comment type="caution">
    <text evidence="1">The sequence shown here is derived from an EMBL/GenBank/DDBJ whole genome shotgun (WGS) entry which is preliminary data.</text>
</comment>
<gene>
    <name evidence="1" type="ORF">A2401_03325</name>
</gene>
<dbReference type="Proteomes" id="UP000177751">
    <property type="component" value="Unassembled WGS sequence"/>
</dbReference>
<protein>
    <submittedName>
        <fullName evidence="1">Uncharacterized protein</fullName>
    </submittedName>
</protein>
<dbReference type="STRING" id="1802229.A2401_03325"/>
<sequence>MIDQGLQPLAEVFPPEVPEKGKEISFYRPSLGWITVFVAYRFALPDDNYLVGLSGMQSCLKYYPSSKRWVYVEITESLDVRVARLS</sequence>
<reference evidence="1 2" key="1">
    <citation type="journal article" date="2016" name="Nat. Commun.">
        <title>Thousands of microbial genomes shed light on interconnected biogeochemical processes in an aquifer system.</title>
        <authorList>
            <person name="Anantharaman K."/>
            <person name="Brown C.T."/>
            <person name="Hug L.A."/>
            <person name="Sharon I."/>
            <person name="Castelle C.J."/>
            <person name="Probst A.J."/>
            <person name="Thomas B.C."/>
            <person name="Singh A."/>
            <person name="Wilkins M.J."/>
            <person name="Karaoz U."/>
            <person name="Brodie E.L."/>
            <person name="Williams K.H."/>
            <person name="Hubbard S.S."/>
            <person name="Banfield J.F."/>
        </authorList>
    </citation>
    <scope>NUCLEOTIDE SEQUENCE [LARGE SCALE GENOMIC DNA]</scope>
</reference>
<dbReference type="AlphaFoldDB" id="A0A1G2JD14"/>
<proteinExistence type="predicted"/>
<organism evidence="1 2">
    <name type="scientific">Candidatus Staskawiczbacteria bacterium RIFOXYC1_FULL_38_18</name>
    <dbReference type="NCBI Taxonomy" id="1802229"/>
    <lineage>
        <taxon>Bacteria</taxon>
        <taxon>Candidatus Staskawicziibacteriota</taxon>
    </lineage>
</organism>
<evidence type="ECO:0000313" key="2">
    <source>
        <dbReference type="Proteomes" id="UP000177751"/>
    </source>
</evidence>